<evidence type="ECO:0000259" key="7">
    <source>
        <dbReference type="PROSITE" id="PS50928"/>
    </source>
</evidence>
<evidence type="ECO:0000256" key="3">
    <source>
        <dbReference type="ARBA" id="ARBA00022692"/>
    </source>
</evidence>
<organism evidence="9 10">
    <name type="scientific">Brucella pseudogrignonensis</name>
    <dbReference type="NCBI Taxonomy" id="419475"/>
    <lineage>
        <taxon>Bacteria</taxon>
        <taxon>Pseudomonadati</taxon>
        <taxon>Pseudomonadota</taxon>
        <taxon>Alphaproteobacteria</taxon>
        <taxon>Hyphomicrobiales</taxon>
        <taxon>Brucellaceae</taxon>
        <taxon>Brucella/Ochrobactrum group</taxon>
        <taxon>Brucella</taxon>
    </lineage>
</organism>
<proteinExistence type="inferred from homology"/>
<feature type="transmembrane region" description="Helical" evidence="6">
    <location>
        <begin position="212"/>
        <end position="234"/>
    </location>
</feature>
<dbReference type="CDD" id="cd06261">
    <property type="entry name" value="TM_PBP2"/>
    <property type="match status" value="1"/>
</dbReference>
<evidence type="ECO:0000313" key="11">
    <source>
        <dbReference type="Proteomes" id="UP000526233"/>
    </source>
</evidence>
<dbReference type="SUPFAM" id="SSF161098">
    <property type="entry name" value="MetI-like"/>
    <property type="match status" value="1"/>
</dbReference>
<accession>A0A1A9FV27</accession>
<evidence type="ECO:0000313" key="9">
    <source>
        <dbReference type="EMBL" id="OYR22390.1"/>
    </source>
</evidence>
<reference evidence="9 10" key="1">
    <citation type="submission" date="2017-07" db="EMBL/GenBank/DDBJ databases">
        <title>Phylogenetic study on the rhizospheric bacterium Ochrobactrum sp. A44.</title>
        <authorList>
            <person name="Krzyzanowska D.M."/>
            <person name="Ossowicki A."/>
            <person name="Rajewska M."/>
            <person name="Maciag T."/>
            <person name="Kaczynski Z."/>
            <person name="Czerwicka M."/>
            <person name="Jafra S."/>
        </authorList>
    </citation>
    <scope>NUCLEOTIDE SEQUENCE [LARGE SCALE GENOMIC DNA]</scope>
    <source>
        <strain evidence="9 10">CCUG 30717</strain>
    </source>
</reference>
<keyword evidence="3 6" id="KW-0812">Transmembrane</keyword>
<comment type="subcellular location">
    <subcellularLocation>
        <location evidence="1 6">Cell membrane</location>
        <topology evidence="1 6">Multi-pass membrane protein</topology>
    </subcellularLocation>
</comment>
<evidence type="ECO:0000313" key="10">
    <source>
        <dbReference type="Proteomes" id="UP000216188"/>
    </source>
</evidence>
<dbReference type="PANTHER" id="PTHR30177">
    <property type="entry name" value="GLYCINE BETAINE/L-PROLINE TRANSPORT SYSTEM PERMEASE PROTEIN PROW"/>
    <property type="match status" value="1"/>
</dbReference>
<name>A0A1A9FV27_9HYPH</name>
<dbReference type="Pfam" id="PF00528">
    <property type="entry name" value="BPD_transp_1"/>
    <property type="match status" value="1"/>
</dbReference>
<keyword evidence="10" id="KW-1185">Reference proteome</keyword>
<dbReference type="PANTHER" id="PTHR30177:SF32">
    <property type="entry name" value="GLYCINE BETAINE UPTAKE SYSTEM PERMEASE PROTEIN YEHW"/>
    <property type="match status" value="1"/>
</dbReference>
<dbReference type="GO" id="GO:0031460">
    <property type="term" value="P:glycine betaine transport"/>
    <property type="evidence" value="ECO:0007669"/>
    <property type="project" value="UniProtKB-ARBA"/>
</dbReference>
<dbReference type="GO" id="GO:0055085">
    <property type="term" value="P:transmembrane transport"/>
    <property type="evidence" value="ECO:0007669"/>
    <property type="project" value="InterPro"/>
</dbReference>
<protein>
    <submittedName>
        <fullName evidence="8">ABC transporter permease</fullName>
    </submittedName>
    <submittedName>
        <fullName evidence="9">Binding-protein-dependent transport system inner membrane component family protein</fullName>
    </submittedName>
</protein>
<dbReference type="RefSeq" id="WP_007880650.1">
    <property type="nucleotide sequence ID" value="NZ_CP015776.1"/>
</dbReference>
<dbReference type="OrthoDB" id="9801163at2"/>
<keyword evidence="4 6" id="KW-1133">Transmembrane helix</keyword>
<keyword evidence="5 6" id="KW-0472">Membrane</keyword>
<sequence>MKPGGILKTVLLIVLVCFVMKPEWFAGALAPFTRNDAPAIYTQNSLLALTINHLVLVGLATMVATIIAVTLGILTTRPGGREFLPLSRAIANIGQTFPPVAVLAIAVPIFGFGSVPAFIALLLYGLLPIFENTLTGLTELEPAVVDAGRGMGMTDRQLLINVELPLALPVILSGVRLAAIISLSTATIGSTVAASTLGEVIVAGLLTGNTAFVLQGGFIVAGLAILINAGFVALETRFRRNTAQ</sequence>
<evidence type="ECO:0000256" key="6">
    <source>
        <dbReference type="RuleBase" id="RU363032"/>
    </source>
</evidence>
<dbReference type="Proteomes" id="UP000526233">
    <property type="component" value="Unassembled WGS sequence"/>
</dbReference>
<dbReference type="Gene3D" id="1.10.3720.10">
    <property type="entry name" value="MetI-like"/>
    <property type="match status" value="1"/>
</dbReference>
<evidence type="ECO:0000256" key="5">
    <source>
        <dbReference type="ARBA" id="ARBA00023136"/>
    </source>
</evidence>
<feature type="domain" description="ABC transmembrane type-1" evidence="7">
    <location>
        <begin position="50"/>
        <end position="231"/>
    </location>
</feature>
<feature type="transmembrane region" description="Helical" evidence="6">
    <location>
        <begin position="158"/>
        <end position="179"/>
    </location>
</feature>
<dbReference type="GO" id="GO:0005886">
    <property type="term" value="C:plasma membrane"/>
    <property type="evidence" value="ECO:0007669"/>
    <property type="project" value="UniProtKB-SubCell"/>
</dbReference>
<dbReference type="AlphaFoldDB" id="A0A1A9FV27"/>
<dbReference type="FunFam" id="1.10.3720.10:FF:000001">
    <property type="entry name" value="Glycine betaine ABC transporter, permease"/>
    <property type="match status" value="1"/>
</dbReference>
<dbReference type="EMBL" id="PKQI01000004">
    <property type="protein sequence ID" value="NNV23030.1"/>
    <property type="molecule type" value="Genomic_DNA"/>
</dbReference>
<comment type="similarity">
    <text evidence="6">Belongs to the binding-protein-dependent transport system permease family.</text>
</comment>
<comment type="caution">
    <text evidence="9">The sequence shown here is derived from an EMBL/GenBank/DDBJ whole genome shotgun (WGS) entry which is preliminary data.</text>
</comment>
<feature type="transmembrane region" description="Helical" evidence="6">
    <location>
        <begin position="97"/>
        <end position="127"/>
    </location>
</feature>
<dbReference type="STRING" id="419475.A8A54_20025"/>
<gene>
    <name evidence="9" type="ORF">CEV34_4222</name>
    <name evidence="8" type="ORF">EHE22_21735</name>
</gene>
<feature type="transmembrane region" description="Helical" evidence="6">
    <location>
        <begin position="51"/>
        <end position="76"/>
    </location>
</feature>
<dbReference type="InterPro" id="IPR051204">
    <property type="entry name" value="ABC_transp_perm/SBD"/>
</dbReference>
<evidence type="ECO:0000256" key="4">
    <source>
        <dbReference type="ARBA" id="ARBA00022989"/>
    </source>
</evidence>
<evidence type="ECO:0000313" key="8">
    <source>
        <dbReference type="EMBL" id="NNV23030.1"/>
    </source>
</evidence>
<evidence type="ECO:0000256" key="2">
    <source>
        <dbReference type="ARBA" id="ARBA00022448"/>
    </source>
</evidence>
<dbReference type="KEGG" id="ops:A8A54_20025"/>
<reference evidence="8 11" key="2">
    <citation type="submission" date="2018-11" db="EMBL/GenBank/DDBJ databases">
        <title>Genome sequencing and analysis.</title>
        <authorList>
            <person name="Huang Y.-T."/>
        </authorList>
    </citation>
    <scope>NUCLEOTIDE SEQUENCE [LARGE SCALE GENOMIC DNA]</scope>
    <source>
        <strain evidence="8 11">SHIN</strain>
    </source>
</reference>
<dbReference type="InterPro" id="IPR035906">
    <property type="entry name" value="MetI-like_sf"/>
</dbReference>
<dbReference type="Proteomes" id="UP000216188">
    <property type="component" value="Unassembled WGS sequence"/>
</dbReference>
<keyword evidence="2 6" id="KW-0813">Transport</keyword>
<dbReference type="PROSITE" id="PS50928">
    <property type="entry name" value="ABC_TM1"/>
    <property type="match status" value="1"/>
</dbReference>
<dbReference type="InterPro" id="IPR000515">
    <property type="entry name" value="MetI-like"/>
</dbReference>
<evidence type="ECO:0000256" key="1">
    <source>
        <dbReference type="ARBA" id="ARBA00004651"/>
    </source>
</evidence>
<dbReference type="EMBL" id="NNRM01000044">
    <property type="protein sequence ID" value="OYR22390.1"/>
    <property type="molecule type" value="Genomic_DNA"/>
</dbReference>